<evidence type="ECO:0000256" key="1">
    <source>
        <dbReference type="SAM" id="Coils"/>
    </source>
</evidence>
<gene>
    <name evidence="2" type="ORF">DEIGR_400083</name>
</gene>
<protein>
    <submittedName>
        <fullName evidence="2">Uncharacterized protein</fullName>
    </submittedName>
</protein>
<dbReference type="Proteomes" id="UP000056209">
    <property type="component" value="Unassembled WGS sequence"/>
</dbReference>
<keyword evidence="3" id="KW-1185">Reference proteome</keyword>
<name>A0A100HNG2_9DEIO</name>
<dbReference type="OrthoDB" id="74170at2"/>
<dbReference type="RefSeq" id="WP_058980135.1">
    <property type="nucleotide sequence ID" value="NZ_BCMS01000006.1"/>
</dbReference>
<organism evidence="2 3">
    <name type="scientific">Deinococcus grandis</name>
    <dbReference type="NCBI Taxonomy" id="57498"/>
    <lineage>
        <taxon>Bacteria</taxon>
        <taxon>Thermotogati</taxon>
        <taxon>Deinococcota</taxon>
        <taxon>Deinococci</taxon>
        <taxon>Deinococcales</taxon>
        <taxon>Deinococcaceae</taxon>
        <taxon>Deinococcus</taxon>
    </lineage>
</organism>
<evidence type="ECO:0000313" key="2">
    <source>
        <dbReference type="EMBL" id="GAQ23950.1"/>
    </source>
</evidence>
<evidence type="ECO:0000313" key="3">
    <source>
        <dbReference type="Proteomes" id="UP000056209"/>
    </source>
</evidence>
<dbReference type="EMBL" id="BCMS01000006">
    <property type="protein sequence ID" value="GAQ23950.1"/>
    <property type="molecule type" value="Genomic_DNA"/>
</dbReference>
<feature type="coiled-coil region" evidence="1">
    <location>
        <begin position="115"/>
        <end position="156"/>
    </location>
</feature>
<dbReference type="AlphaFoldDB" id="A0A100HNG2"/>
<proteinExistence type="predicted"/>
<keyword evidence="1" id="KW-0175">Coiled coil</keyword>
<reference evidence="3" key="1">
    <citation type="submission" date="2015-11" db="EMBL/GenBank/DDBJ databases">
        <title>Draft Genome Sequence of the Radioresistant Bacterium Deinococcus grandis, Isolated from Freshwater Fish in Japan.</title>
        <authorList>
            <person name="Satoh K."/>
            <person name="Onodera T."/>
            <person name="Omoso K."/>
            <person name="Takeda-Yano K."/>
            <person name="Katayama T."/>
            <person name="Oono Y."/>
            <person name="Narumi I."/>
        </authorList>
    </citation>
    <scope>NUCLEOTIDE SEQUENCE [LARGE SCALE GENOMIC DNA]</scope>
    <source>
        <strain evidence="3">ATCC 43672</strain>
    </source>
</reference>
<sequence>MTQIEQPTCALTEAIKPLLPPLLVQVADHRVLEGFRKYGQVLSDNHKPLRKKVVHHIQELLDALNYNEWELQDLARHEDHLTLMFEAMTRRHTYIRHLFELLALVPDLTFDELTYKEGHSEADQLRADLAAAQARVAELEAENAALRTDGDRAAQALIYAVQKHPDGQVMEDWSSWRVGYSRGAHRGHGRTALQQLTSAVSAATGHADPYAPETL</sequence>
<accession>A0A100HNG2</accession>
<comment type="caution">
    <text evidence="2">The sequence shown here is derived from an EMBL/GenBank/DDBJ whole genome shotgun (WGS) entry which is preliminary data.</text>
</comment>